<organism evidence="2 3">
    <name type="scientific">Candidatus Merdicola faecigallinarum</name>
    <dbReference type="NCBI Taxonomy" id="2840862"/>
    <lineage>
        <taxon>Bacteria</taxon>
        <taxon>Bacillati</taxon>
        <taxon>Bacillota</taxon>
        <taxon>Clostridia</taxon>
        <taxon>Candidatus Merdicola</taxon>
    </lineage>
</organism>
<dbReference type="CDD" id="cd00077">
    <property type="entry name" value="HDc"/>
    <property type="match status" value="1"/>
</dbReference>
<evidence type="ECO:0000313" key="3">
    <source>
        <dbReference type="Proteomes" id="UP000824093"/>
    </source>
</evidence>
<reference evidence="2" key="1">
    <citation type="submission" date="2020-10" db="EMBL/GenBank/DDBJ databases">
        <authorList>
            <person name="Gilroy R."/>
        </authorList>
    </citation>
    <scope>NUCLEOTIDE SEQUENCE</scope>
    <source>
        <strain evidence="2">CHK195-15760</strain>
    </source>
</reference>
<evidence type="ECO:0000313" key="2">
    <source>
        <dbReference type="EMBL" id="HIU51887.1"/>
    </source>
</evidence>
<reference evidence="2" key="2">
    <citation type="journal article" date="2021" name="PeerJ">
        <title>Extensive microbial diversity within the chicken gut microbiome revealed by metagenomics and culture.</title>
        <authorList>
            <person name="Gilroy R."/>
            <person name="Ravi A."/>
            <person name="Getino M."/>
            <person name="Pursley I."/>
            <person name="Horton D.L."/>
            <person name="Alikhan N.F."/>
            <person name="Baker D."/>
            <person name="Gharbi K."/>
            <person name="Hall N."/>
            <person name="Watson M."/>
            <person name="Adriaenssens E.M."/>
            <person name="Foster-Nyarko E."/>
            <person name="Jarju S."/>
            <person name="Secka A."/>
            <person name="Antonio M."/>
            <person name="Oren A."/>
            <person name="Chaudhuri R.R."/>
            <person name="La Ragione R."/>
            <person name="Hildebrand F."/>
            <person name="Pallen M.J."/>
        </authorList>
    </citation>
    <scope>NUCLEOTIDE SEQUENCE</scope>
    <source>
        <strain evidence="2">CHK195-15760</strain>
    </source>
</reference>
<dbReference type="AlphaFoldDB" id="A0A9D1M1M0"/>
<dbReference type="SMART" id="SM00471">
    <property type="entry name" value="HDc"/>
    <property type="match status" value="1"/>
</dbReference>
<dbReference type="Gene3D" id="1.10.3210.10">
    <property type="entry name" value="Hypothetical protein af1432"/>
    <property type="match status" value="1"/>
</dbReference>
<dbReference type="Proteomes" id="UP000824093">
    <property type="component" value="Unassembled WGS sequence"/>
</dbReference>
<dbReference type="NCBIfam" id="TIGR00277">
    <property type="entry name" value="HDIG"/>
    <property type="match status" value="1"/>
</dbReference>
<dbReference type="InterPro" id="IPR006674">
    <property type="entry name" value="HD_domain"/>
</dbReference>
<feature type="domain" description="HD" evidence="1">
    <location>
        <begin position="28"/>
        <end position="148"/>
    </location>
</feature>
<gene>
    <name evidence="2" type="ORF">IAB70_04630</name>
</gene>
<sequence>MIDFKKAQESFKDYLKAYNLEDGNIKLKVKHTYEVVKKSEYISRGLGLNEENIELAKVIALLHDIGRFEQVKQTNDFLDNTGFDHADYGVKILFEDNLIKKFVGDSQYDNIIKQSIYNHNKYKIEEGLNKLELLHSKIIRDADKLDNFRVKETEHFKNIFPSKYNSETINYEQVSQQVYQDFMNHKCIKLEDRKTQIDYWVCVIAFIFDLNFSISLKYIQDKNYIDILINRIEYKNMETKERMEEIRICAKDYLKEVTL</sequence>
<dbReference type="EMBL" id="DVNH01000030">
    <property type="protein sequence ID" value="HIU51887.1"/>
    <property type="molecule type" value="Genomic_DNA"/>
</dbReference>
<name>A0A9D1M1M0_9FIRM</name>
<accession>A0A9D1M1M0</accession>
<proteinExistence type="predicted"/>
<dbReference type="Pfam" id="PF01966">
    <property type="entry name" value="HD"/>
    <property type="match status" value="1"/>
</dbReference>
<dbReference type="SUPFAM" id="SSF109604">
    <property type="entry name" value="HD-domain/PDEase-like"/>
    <property type="match status" value="1"/>
</dbReference>
<dbReference type="PROSITE" id="PS51831">
    <property type="entry name" value="HD"/>
    <property type="match status" value="1"/>
</dbReference>
<dbReference type="InterPro" id="IPR006675">
    <property type="entry name" value="HDIG_dom"/>
</dbReference>
<protein>
    <submittedName>
        <fullName evidence="2">HD domain-containing protein</fullName>
    </submittedName>
</protein>
<dbReference type="InterPro" id="IPR003607">
    <property type="entry name" value="HD/PDEase_dom"/>
</dbReference>
<comment type="caution">
    <text evidence="2">The sequence shown here is derived from an EMBL/GenBank/DDBJ whole genome shotgun (WGS) entry which is preliminary data.</text>
</comment>
<evidence type="ECO:0000259" key="1">
    <source>
        <dbReference type="PROSITE" id="PS51831"/>
    </source>
</evidence>